<dbReference type="InterPro" id="IPR002818">
    <property type="entry name" value="DJ-1/PfpI"/>
</dbReference>
<comment type="similarity">
    <text evidence="1">Belongs to the peptidase C56 family.</text>
</comment>
<keyword evidence="4" id="KW-0315">Glutamine amidotransferase</keyword>
<protein>
    <submittedName>
        <fullName evidence="4">Type 1 glutamine amidotransferase</fullName>
    </submittedName>
</protein>
<comment type="caution">
    <text evidence="4">The sequence shown here is derived from an EMBL/GenBank/DDBJ whole genome shotgun (WGS) entry which is preliminary data.</text>
</comment>
<dbReference type="EMBL" id="VFBM01000006">
    <property type="protein sequence ID" value="TNX91631.1"/>
    <property type="molecule type" value="Genomic_DNA"/>
</dbReference>
<evidence type="ECO:0000313" key="4">
    <source>
        <dbReference type="EMBL" id="TNX91631.1"/>
    </source>
</evidence>
<dbReference type="NCBIfam" id="TIGR01382">
    <property type="entry name" value="PfpI"/>
    <property type="match status" value="1"/>
</dbReference>
<feature type="domain" description="DJ-1/PfpI" evidence="3">
    <location>
        <begin position="3"/>
        <end position="177"/>
    </location>
</feature>
<organism evidence="4 5">
    <name type="scientific">Acinetobacter radioresistens</name>
    <dbReference type="NCBI Taxonomy" id="40216"/>
    <lineage>
        <taxon>Bacteria</taxon>
        <taxon>Pseudomonadati</taxon>
        <taxon>Pseudomonadota</taxon>
        <taxon>Gammaproteobacteria</taxon>
        <taxon>Moraxellales</taxon>
        <taxon>Moraxellaceae</taxon>
        <taxon>Acinetobacter</taxon>
    </lineage>
</organism>
<evidence type="ECO:0000313" key="5">
    <source>
        <dbReference type="Proteomes" id="UP000314285"/>
    </source>
</evidence>
<feature type="region of interest" description="Disordered" evidence="2">
    <location>
        <begin position="41"/>
        <end position="60"/>
    </location>
</feature>
<evidence type="ECO:0000259" key="3">
    <source>
        <dbReference type="Pfam" id="PF01965"/>
    </source>
</evidence>
<dbReference type="PROSITE" id="PS51276">
    <property type="entry name" value="PEPTIDASE_C56_PFPI"/>
    <property type="match status" value="1"/>
</dbReference>
<dbReference type="Proteomes" id="UP000314285">
    <property type="component" value="Unassembled WGS sequence"/>
</dbReference>
<keyword evidence="4" id="KW-0808">Transferase</keyword>
<dbReference type="RefSeq" id="WP_005023879.1">
    <property type="nucleotide sequence ID" value="NZ_CP027365.1"/>
</dbReference>
<evidence type="ECO:0000256" key="2">
    <source>
        <dbReference type="SAM" id="MobiDB-lite"/>
    </source>
</evidence>
<dbReference type="CDD" id="cd03134">
    <property type="entry name" value="GATase1_PfpI_like"/>
    <property type="match status" value="1"/>
</dbReference>
<dbReference type="Pfam" id="PF01965">
    <property type="entry name" value="DJ-1_PfpI"/>
    <property type="match status" value="1"/>
</dbReference>
<dbReference type="AlphaFoldDB" id="A0A8H2K089"/>
<dbReference type="SUPFAM" id="SSF52317">
    <property type="entry name" value="Class I glutamine amidotransferase-like"/>
    <property type="match status" value="1"/>
</dbReference>
<gene>
    <name evidence="4" type="ORF">FHY67_08715</name>
</gene>
<dbReference type="PANTHER" id="PTHR42733">
    <property type="entry name" value="DJ-1 PROTEIN"/>
    <property type="match status" value="1"/>
</dbReference>
<evidence type="ECO:0000256" key="1">
    <source>
        <dbReference type="ARBA" id="ARBA00008542"/>
    </source>
</evidence>
<dbReference type="PANTHER" id="PTHR42733:SF12">
    <property type="entry name" value="PROTEINASE"/>
    <property type="match status" value="1"/>
</dbReference>
<dbReference type="InterPro" id="IPR029062">
    <property type="entry name" value="Class_I_gatase-like"/>
</dbReference>
<dbReference type="GO" id="GO:0016740">
    <property type="term" value="F:transferase activity"/>
    <property type="evidence" value="ECO:0007669"/>
    <property type="project" value="UniProtKB-KW"/>
</dbReference>
<proteinExistence type="inferred from homology"/>
<feature type="compositionally biased region" description="Basic and acidic residues" evidence="2">
    <location>
        <begin position="41"/>
        <end position="52"/>
    </location>
</feature>
<sequence>MAKKALIITSNAGVEHDELIKPLEFLKSKGIEAIHAAEKNEEVQTMKGDKEPGPAYTPDSTFEKVDPIDYDILIVPGGTVNADTLRINEQVQQLIQHFTDNGKPIAMICHAPWTLINAGRIEGKTVTGYQSLELDLKNAGGLWKDEAVAYCKAHGWILITSRNPGDLPEFNEAILKELEAA</sequence>
<accession>A0A8H2K089</accession>
<name>A0A8H2K089_ACIRA</name>
<dbReference type="InterPro" id="IPR006286">
    <property type="entry name" value="C56_PfpI-like"/>
</dbReference>
<reference evidence="4 5" key="1">
    <citation type="submission" date="2019-06" db="EMBL/GenBank/DDBJ databases">
        <title>Genome of Acinetobacter radioresistens APH1, a phenol degrading strain.</title>
        <authorList>
            <person name="Liu Y."/>
        </authorList>
    </citation>
    <scope>NUCLEOTIDE SEQUENCE [LARGE SCALE GENOMIC DNA]</scope>
    <source>
        <strain evidence="4 5">APH1</strain>
    </source>
</reference>
<dbReference type="Gene3D" id="3.40.50.880">
    <property type="match status" value="1"/>
</dbReference>